<dbReference type="AlphaFoldDB" id="A0A7N4V5E1"/>
<keyword evidence="1" id="KW-0732">Signal</keyword>
<dbReference type="PROSITE" id="PS51390">
    <property type="entry name" value="WAP"/>
    <property type="match status" value="1"/>
</dbReference>
<dbReference type="InParanoid" id="A0A7N4V5E1"/>
<protein>
    <recommendedName>
        <fullName evidence="2">WAP domain-containing protein</fullName>
    </recommendedName>
</protein>
<evidence type="ECO:0000259" key="2">
    <source>
        <dbReference type="PROSITE" id="PS51390"/>
    </source>
</evidence>
<dbReference type="SUPFAM" id="SSF57256">
    <property type="entry name" value="Elafin-like"/>
    <property type="match status" value="1"/>
</dbReference>
<reference evidence="3 4" key="1">
    <citation type="journal article" date="2011" name="Proc. Natl. Acad. Sci. U.S.A.">
        <title>Genetic diversity and population structure of the endangered marsupial Sarcophilus harrisii (Tasmanian devil).</title>
        <authorList>
            <person name="Miller W."/>
            <person name="Hayes V.M."/>
            <person name="Ratan A."/>
            <person name="Petersen D.C."/>
            <person name="Wittekindt N.E."/>
            <person name="Miller J."/>
            <person name="Walenz B."/>
            <person name="Knight J."/>
            <person name="Qi J."/>
            <person name="Zhao F."/>
            <person name="Wang Q."/>
            <person name="Bedoya-Reina O.C."/>
            <person name="Katiyar N."/>
            <person name="Tomsho L.P."/>
            <person name="Kasson L.M."/>
            <person name="Hardie R.A."/>
            <person name="Woodbridge P."/>
            <person name="Tindall E.A."/>
            <person name="Bertelsen M.F."/>
            <person name="Dixon D."/>
            <person name="Pyecroft S."/>
            <person name="Helgen K.M."/>
            <person name="Lesk A.M."/>
            <person name="Pringle T.H."/>
            <person name="Patterson N."/>
            <person name="Zhang Y."/>
            <person name="Kreiss A."/>
            <person name="Woods G.M."/>
            <person name="Jones M.E."/>
            <person name="Schuster S.C."/>
        </authorList>
    </citation>
    <scope>NUCLEOTIDE SEQUENCE [LARGE SCALE GENOMIC DNA]</scope>
</reference>
<dbReference type="InterPro" id="IPR036645">
    <property type="entry name" value="Elafin-like_sf"/>
</dbReference>
<organism evidence="3 4">
    <name type="scientific">Sarcophilus harrisii</name>
    <name type="common">Tasmanian devil</name>
    <name type="synonym">Sarcophilus laniarius</name>
    <dbReference type="NCBI Taxonomy" id="9305"/>
    <lineage>
        <taxon>Eukaryota</taxon>
        <taxon>Metazoa</taxon>
        <taxon>Chordata</taxon>
        <taxon>Craniata</taxon>
        <taxon>Vertebrata</taxon>
        <taxon>Euteleostomi</taxon>
        <taxon>Mammalia</taxon>
        <taxon>Metatheria</taxon>
        <taxon>Dasyuromorphia</taxon>
        <taxon>Dasyuridae</taxon>
        <taxon>Sarcophilus</taxon>
    </lineage>
</organism>
<keyword evidence="4" id="KW-1185">Reference proteome</keyword>
<dbReference type="Pfam" id="PF00095">
    <property type="entry name" value="WAP"/>
    <property type="match status" value="1"/>
</dbReference>
<dbReference type="GO" id="GO:0005576">
    <property type="term" value="C:extracellular region"/>
    <property type="evidence" value="ECO:0007669"/>
    <property type="project" value="InterPro"/>
</dbReference>
<name>A0A7N4V5E1_SARHA</name>
<dbReference type="Gene3D" id="4.10.75.10">
    <property type="entry name" value="Elafin-like"/>
    <property type="match status" value="1"/>
</dbReference>
<dbReference type="GO" id="GO:0030414">
    <property type="term" value="F:peptidase inhibitor activity"/>
    <property type="evidence" value="ECO:0007669"/>
    <property type="project" value="InterPro"/>
</dbReference>
<feature type="signal peptide" evidence="1">
    <location>
        <begin position="1"/>
        <end position="15"/>
    </location>
</feature>
<feature type="domain" description="WAP" evidence="2">
    <location>
        <begin position="13"/>
        <end position="60"/>
    </location>
</feature>
<dbReference type="SMART" id="SM00217">
    <property type="entry name" value="WAP"/>
    <property type="match status" value="1"/>
</dbReference>
<accession>A0A7N4V5E1</accession>
<dbReference type="GeneTree" id="ENSGT01020000234468"/>
<evidence type="ECO:0000313" key="4">
    <source>
        <dbReference type="Proteomes" id="UP000007648"/>
    </source>
</evidence>
<dbReference type="Proteomes" id="UP000007648">
    <property type="component" value="Unassembled WGS sequence"/>
</dbReference>
<reference evidence="3" key="2">
    <citation type="submission" date="2025-08" db="UniProtKB">
        <authorList>
            <consortium name="Ensembl"/>
        </authorList>
    </citation>
    <scope>IDENTIFICATION</scope>
</reference>
<reference evidence="3" key="3">
    <citation type="submission" date="2025-09" db="UniProtKB">
        <authorList>
            <consortium name="Ensembl"/>
        </authorList>
    </citation>
    <scope>IDENTIFICATION</scope>
</reference>
<evidence type="ECO:0000313" key="3">
    <source>
        <dbReference type="Ensembl" id="ENSSHAP00000040626.1"/>
    </source>
</evidence>
<evidence type="ECO:0000256" key="1">
    <source>
        <dbReference type="SAM" id="SignalP"/>
    </source>
</evidence>
<dbReference type="InterPro" id="IPR008197">
    <property type="entry name" value="WAP_dom"/>
</dbReference>
<sequence length="81" mass="9423">SFLFSLPFLSLLCDGKPGMCPVDHFKCRQKLPGECATDYQCFWMMKCCFLSCRFRCLNPGEGKIVPPCTMVRLRQHWERAL</sequence>
<feature type="chain" id="PRO_5029858294" description="WAP domain-containing protein" evidence="1">
    <location>
        <begin position="16"/>
        <end position="81"/>
    </location>
</feature>
<dbReference type="Ensembl" id="ENSSHAT00000049272.1">
    <property type="protein sequence ID" value="ENSSHAP00000040626.1"/>
    <property type="gene ID" value="ENSSHAG00000029230.1"/>
</dbReference>
<proteinExistence type="predicted"/>